<protein>
    <submittedName>
        <fullName evidence="7">Uncharacterized membrane protein YbhN (UPF0104 family)</fullName>
    </submittedName>
</protein>
<evidence type="ECO:0000256" key="2">
    <source>
        <dbReference type="ARBA" id="ARBA00022475"/>
    </source>
</evidence>
<name>A0A495V358_9GAMM</name>
<feature type="transmembrane region" description="Helical" evidence="6">
    <location>
        <begin position="61"/>
        <end position="82"/>
    </location>
</feature>
<feature type="transmembrane region" description="Helical" evidence="6">
    <location>
        <begin position="134"/>
        <end position="162"/>
    </location>
</feature>
<keyword evidence="2" id="KW-1003">Cell membrane</keyword>
<keyword evidence="3 6" id="KW-0812">Transmembrane</keyword>
<evidence type="ECO:0000313" key="8">
    <source>
        <dbReference type="Proteomes" id="UP000274556"/>
    </source>
</evidence>
<evidence type="ECO:0000256" key="1">
    <source>
        <dbReference type="ARBA" id="ARBA00004651"/>
    </source>
</evidence>
<evidence type="ECO:0000256" key="4">
    <source>
        <dbReference type="ARBA" id="ARBA00022989"/>
    </source>
</evidence>
<accession>A0A495V358</accession>
<evidence type="ECO:0000256" key="5">
    <source>
        <dbReference type="ARBA" id="ARBA00023136"/>
    </source>
</evidence>
<comment type="subcellular location">
    <subcellularLocation>
        <location evidence="1">Cell membrane</location>
        <topology evidence="1">Multi-pass membrane protein</topology>
    </subcellularLocation>
</comment>
<dbReference type="PANTHER" id="PTHR39087">
    <property type="entry name" value="UPF0104 MEMBRANE PROTEIN MJ1595"/>
    <property type="match status" value="1"/>
</dbReference>
<dbReference type="RefSeq" id="WP_425470199.1">
    <property type="nucleotide sequence ID" value="NZ_RBXL01000001.1"/>
</dbReference>
<dbReference type="PANTHER" id="PTHR39087:SF2">
    <property type="entry name" value="UPF0104 MEMBRANE PROTEIN MJ1595"/>
    <property type="match status" value="1"/>
</dbReference>
<organism evidence="7 8">
    <name type="scientific">Thiocapsa rosea</name>
    <dbReference type="NCBI Taxonomy" id="69360"/>
    <lineage>
        <taxon>Bacteria</taxon>
        <taxon>Pseudomonadati</taxon>
        <taxon>Pseudomonadota</taxon>
        <taxon>Gammaproteobacteria</taxon>
        <taxon>Chromatiales</taxon>
        <taxon>Chromatiaceae</taxon>
        <taxon>Thiocapsa</taxon>
    </lineage>
</organism>
<sequence>MSLGPDMDPRSKGLQATGGGGALRFGRARDWAIGGALLAALVIAVKWTVGWGLVLSPWRTLSPLLVLALFGLTALSYVLRAVRVYDYFGSRFRGCFPIVLRLSMLHNTANNLLPMRAGEMVFPWLMRRYFGHGFLDAAAALLWIRILDLHFLALIGILILYLRDPSPIWWWAALLWLGGLLLFLPLRGLVSEWSGQSESGLAAKLIRLVRRVLSAAPAQPGIIARVYLWTALTWTLKFTAFAVLLEHFLPVEFWRLLTGVMGAELSTVLPFHGIAGSGSYELAVVAALAPLGVDPKLALAGAVNLHLFLLGSTLVLGALALLLPKTSVGAAGKPLCGS</sequence>
<proteinExistence type="predicted"/>
<keyword evidence="4 6" id="KW-1133">Transmembrane helix</keyword>
<dbReference type="AlphaFoldDB" id="A0A495V358"/>
<feature type="transmembrane region" description="Helical" evidence="6">
    <location>
        <begin position="31"/>
        <end position="49"/>
    </location>
</feature>
<dbReference type="Proteomes" id="UP000274556">
    <property type="component" value="Unassembled WGS sequence"/>
</dbReference>
<reference evidence="7 8" key="1">
    <citation type="submission" date="2018-10" db="EMBL/GenBank/DDBJ databases">
        <title>Genomic Encyclopedia of Archaeal and Bacterial Type Strains, Phase II (KMG-II): from individual species to whole genera.</title>
        <authorList>
            <person name="Goeker M."/>
        </authorList>
    </citation>
    <scope>NUCLEOTIDE SEQUENCE [LARGE SCALE GENOMIC DNA]</scope>
    <source>
        <strain evidence="7 8">DSM 235</strain>
    </source>
</reference>
<comment type="caution">
    <text evidence="7">The sequence shown here is derived from an EMBL/GenBank/DDBJ whole genome shotgun (WGS) entry which is preliminary data.</text>
</comment>
<gene>
    <name evidence="7" type="ORF">BDD21_0092</name>
</gene>
<feature type="transmembrane region" description="Helical" evidence="6">
    <location>
        <begin position="269"/>
        <end position="293"/>
    </location>
</feature>
<feature type="transmembrane region" description="Helical" evidence="6">
    <location>
        <begin position="305"/>
        <end position="323"/>
    </location>
</feature>
<dbReference type="InterPro" id="IPR022791">
    <property type="entry name" value="L-PG_synthase/AglD"/>
</dbReference>
<evidence type="ECO:0000256" key="3">
    <source>
        <dbReference type="ARBA" id="ARBA00022692"/>
    </source>
</evidence>
<evidence type="ECO:0000256" key="6">
    <source>
        <dbReference type="SAM" id="Phobius"/>
    </source>
</evidence>
<dbReference type="GO" id="GO:0005886">
    <property type="term" value="C:plasma membrane"/>
    <property type="evidence" value="ECO:0007669"/>
    <property type="project" value="UniProtKB-SubCell"/>
</dbReference>
<feature type="transmembrane region" description="Helical" evidence="6">
    <location>
        <begin position="226"/>
        <end position="249"/>
    </location>
</feature>
<feature type="transmembrane region" description="Helical" evidence="6">
    <location>
        <begin position="168"/>
        <end position="186"/>
    </location>
</feature>
<keyword evidence="8" id="KW-1185">Reference proteome</keyword>
<dbReference type="EMBL" id="RBXL01000001">
    <property type="protein sequence ID" value="RKT42797.1"/>
    <property type="molecule type" value="Genomic_DNA"/>
</dbReference>
<evidence type="ECO:0000313" key="7">
    <source>
        <dbReference type="EMBL" id="RKT42797.1"/>
    </source>
</evidence>
<keyword evidence="5 6" id="KW-0472">Membrane</keyword>
<dbReference type="Pfam" id="PF03706">
    <property type="entry name" value="LPG_synthase_TM"/>
    <property type="match status" value="1"/>
</dbReference>